<comment type="caution">
    <text evidence="1">The sequence shown here is derived from an EMBL/GenBank/DDBJ whole genome shotgun (WGS) entry which is preliminary data.</text>
</comment>
<feature type="non-terminal residue" evidence="1">
    <location>
        <position position="1"/>
    </location>
</feature>
<reference evidence="1 2" key="1">
    <citation type="submission" date="2024-11" db="EMBL/GenBank/DDBJ databases">
        <title>Adaptive evolution of stress response genes in parasites aligns with host niche diversity.</title>
        <authorList>
            <person name="Hahn C."/>
            <person name="Resl P."/>
        </authorList>
    </citation>
    <scope>NUCLEOTIDE SEQUENCE [LARGE SCALE GENOMIC DNA]</scope>
    <source>
        <strain evidence="1">EGGRZ-B1_66</strain>
        <tissue evidence="1">Body</tissue>
    </source>
</reference>
<sequence length="63" mass="7283">DECAADRVHNSLQIQWNGSRLVCDCHLPMDHRWGPYRLEQKQLAQLVKAFKDQDCEFQVSPGA</sequence>
<dbReference type="Proteomes" id="UP001626550">
    <property type="component" value="Unassembled WGS sequence"/>
</dbReference>
<accession>A0ABD2PP02</accession>
<keyword evidence="2" id="KW-1185">Reference proteome</keyword>
<proteinExistence type="predicted"/>
<evidence type="ECO:0000313" key="1">
    <source>
        <dbReference type="EMBL" id="KAL3308803.1"/>
    </source>
</evidence>
<gene>
    <name evidence="1" type="ORF">Ciccas_012660</name>
</gene>
<name>A0ABD2PP02_9PLAT</name>
<protein>
    <submittedName>
        <fullName evidence="1">Uncharacterized protein</fullName>
    </submittedName>
</protein>
<evidence type="ECO:0000313" key="2">
    <source>
        <dbReference type="Proteomes" id="UP001626550"/>
    </source>
</evidence>
<dbReference type="EMBL" id="JBJKFK010004682">
    <property type="protein sequence ID" value="KAL3308803.1"/>
    <property type="molecule type" value="Genomic_DNA"/>
</dbReference>
<dbReference type="AlphaFoldDB" id="A0ABD2PP02"/>
<organism evidence="1 2">
    <name type="scientific">Cichlidogyrus casuarinus</name>
    <dbReference type="NCBI Taxonomy" id="1844966"/>
    <lineage>
        <taxon>Eukaryota</taxon>
        <taxon>Metazoa</taxon>
        <taxon>Spiralia</taxon>
        <taxon>Lophotrochozoa</taxon>
        <taxon>Platyhelminthes</taxon>
        <taxon>Monogenea</taxon>
        <taxon>Monopisthocotylea</taxon>
        <taxon>Dactylogyridea</taxon>
        <taxon>Ancyrocephalidae</taxon>
        <taxon>Cichlidogyrus</taxon>
    </lineage>
</organism>